<gene>
    <name evidence="2" type="ORF">TCM_014271</name>
</gene>
<keyword evidence="3" id="KW-1185">Reference proteome</keyword>
<sequence>MLGLFAMSATHWFCFLLKTLILASLVVCNSMPRRHCLISGHLSCQKCSTFNSWDSICRYLSLFFLLRCYGVCFPQTRQWVNTKYLRPHGAEGVI</sequence>
<name>A0A061G4W8_THECC</name>
<dbReference type="EMBL" id="CM001881">
    <property type="protein sequence ID" value="EOY22079.1"/>
    <property type="molecule type" value="Genomic_DNA"/>
</dbReference>
<evidence type="ECO:0000313" key="3">
    <source>
        <dbReference type="Proteomes" id="UP000026915"/>
    </source>
</evidence>
<proteinExistence type="predicted"/>
<protein>
    <recommendedName>
        <fullName evidence="4">Secreted protein</fullName>
    </recommendedName>
</protein>
<dbReference type="AlphaFoldDB" id="A0A061G4W8"/>
<reference evidence="2 3" key="1">
    <citation type="journal article" date="2013" name="Genome Biol.">
        <title>The genome sequence of the most widely cultivated cacao type and its use to identify candidate genes regulating pod color.</title>
        <authorList>
            <person name="Motamayor J.C."/>
            <person name="Mockaitis K."/>
            <person name="Schmutz J."/>
            <person name="Haiminen N."/>
            <person name="Iii D.L."/>
            <person name="Cornejo O."/>
            <person name="Findley S.D."/>
            <person name="Zheng P."/>
            <person name="Utro F."/>
            <person name="Royaert S."/>
            <person name="Saski C."/>
            <person name="Jenkins J."/>
            <person name="Podicheti R."/>
            <person name="Zhao M."/>
            <person name="Scheffler B.E."/>
            <person name="Stack J.C."/>
            <person name="Feltus F.A."/>
            <person name="Mustiga G.M."/>
            <person name="Amores F."/>
            <person name="Phillips W."/>
            <person name="Marelli J.P."/>
            <person name="May G.D."/>
            <person name="Shapiro H."/>
            <person name="Ma J."/>
            <person name="Bustamante C.D."/>
            <person name="Schnell R.J."/>
            <person name="Main D."/>
            <person name="Gilbert D."/>
            <person name="Parida L."/>
            <person name="Kuhn D.N."/>
        </authorList>
    </citation>
    <scope>NUCLEOTIDE SEQUENCE [LARGE SCALE GENOMIC DNA]</scope>
    <source>
        <strain evidence="3">cv. Matina 1-6</strain>
    </source>
</reference>
<dbReference type="Proteomes" id="UP000026915">
    <property type="component" value="Chromosome 3"/>
</dbReference>
<dbReference type="InParanoid" id="A0A061G4W8"/>
<dbReference type="Gramene" id="EOY22079">
    <property type="protein sequence ID" value="EOY22079"/>
    <property type="gene ID" value="TCM_014271"/>
</dbReference>
<evidence type="ECO:0008006" key="4">
    <source>
        <dbReference type="Google" id="ProtNLM"/>
    </source>
</evidence>
<evidence type="ECO:0000313" key="2">
    <source>
        <dbReference type="EMBL" id="EOY22079.1"/>
    </source>
</evidence>
<accession>A0A061G4W8</accession>
<keyword evidence="1" id="KW-0732">Signal</keyword>
<organism evidence="2 3">
    <name type="scientific">Theobroma cacao</name>
    <name type="common">Cacao</name>
    <name type="synonym">Cocoa</name>
    <dbReference type="NCBI Taxonomy" id="3641"/>
    <lineage>
        <taxon>Eukaryota</taxon>
        <taxon>Viridiplantae</taxon>
        <taxon>Streptophyta</taxon>
        <taxon>Embryophyta</taxon>
        <taxon>Tracheophyta</taxon>
        <taxon>Spermatophyta</taxon>
        <taxon>Magnoliopsida</taxon>
        <taxon>eudicotyledons</taxon>
        <taxon>Gunneridae</taxon>
        <taxon>Pentapetalae</taxon>
        <taxon>rosids</taxon>
        <taxon>malvids</taxon>
        <taxon>Malvales</taxon>
        <taxon>Malvaceae</taxon>
        <taxon>Byttnerioideae</taxon>
        <taxon>Theobroma</taxon>
    </lineage>
</organism>
<feature type="chain" id="PRO_5001598580" description="Secreted protein" evidence="1">
    <location>
        <begin position="29"/>
        <end position="94"/>
    </location>
</feature>
<evidence type="ECO:0000256" key="1">
    <source>
        <dbReference type="SAM" id="SignalP"/>
    </source>
</evidence>
<feature type="signal peptide" evidence="1">
    <location>
        <begin position="1"/>
        <end position="28"/>
    </location>
</feature>
<dbReference type="HOGENOM" id="CLU_2390417_0_0_1"/>